<proteinExistence type="predicted"/>
<organism evidence="2">
    <name type="scientific">Cryptosporidium canis</name>
    <dbReference type="NCBI Taxonomy" id="195482"/>
    <lineage>
        <taxon>Eukaryota</taxon>
        <taxon>Sar</taxon>
        <taxon>Alveolata</taxon>
        <taxon>Apicomplexa</taxon>
        <taxon>Conoidasida</taxon>
        <taxon>Coccidia</taxon>
        <taxon>Eucoccidiorida</taxon>
        <taxon>Eimeriorina</taxon>
        <taxon>Cryptosporidiidae</taxon>
        <taxon>Cryptosporidium</taxon>
    </lineage>
</organism>
<sequence>MYICICLEGLSTSGQVNENIDFIGRNKDWILLRFICRQDDVSGSSIFTTSFSRIIFNLLLPILLYWTLSSITFLYSRVPCIVCPLISVIITFLKLIEFNSNSIKL</sequence>
<name>A0A9D5DEJ6_9CRYT</name>
<accession>A0A9D5DEJ6</accession>
<comment type="caution">
    <text evidence="2">The sequence shown here is derived from an EMBL/GenBank/DDBJ whole genome shotgun (WGS) entry which is preliminary data.</text>
</comment>
<reference evidence="2" key="1">
    <citation type="submission" date="2022-10" db="EMBL/GenBank/DDBJ databases">
        <title>Adaptive evolution leads to modifications in subtelomeric GC content in a zoonotic Cryptosporidium species.</title>
        <authorList>
            <person name="Li J."/>
            <person name="Feng Y."/>
            <person name="Xiao L."/>
        </authorList>
    </citation>
    <scope>NUCLEOTIDE SEQUENCE</scope>
    <source>
        <strain evidence="2">33844</strain>
    </source>
</reference>
<keyword evidence="1" id="KW-0472">Membrane</keyword>
<feature type="transmembrane region" description="Helical" evidence="1">
    <location>
        <begin position="74"/>
        <end position="96"/>
    </location>
</feature>
<protein>
    <submittedName>
        <fullName evidence="2">Uncharacterized protein</fullName>
    </submittedName>
</protein>
<feature type="transmembrane region" description="Helical" evidence="1">
    <location>
        <begin position="51"/>
        <end position="68"/>
    </location>
</feature>
<evidence type="ECO:0000256" key="1">
    <source>
        <dbReference type="SAM" id="Phobius"/>
    </source>
</evidence>
<gene>
    <name evidence="2" type="ORF">OJ253_3002</name>
</gene>
<dbReference type="AlphaFoldDB" id="A0A9D5DEJ6"/>
<keyword evidence="1" id="KW-0812">Transmembrane</keyword>
<dbReference type="EMBL" id="JAPCXC010000089">
    <property type="protein sequence ID" value="KAJ1605798.1"/>
    <property type="molecule type" value="Genomic_DNA"/>
</dbReference>
<keyword evidence="1" id="KW-1133">Transmembrane helix</keyword>
<dbReference type="Proteomes" id="UP001067231">
    <property type="component" value="Unassembled WGS sequence"/>
</dbReference>
<evidence type="ECO:0000313" key="2">
    <source>
        <dbReference type="EMBL" id="KAJ1605798.1"/>
    </source>
</evidence>